<dbReference type="NCBIfam" id="NF037959">
    <property type="entry name" value="MFS_SpdSyn"/>
    <property type="match status" value="1"/>
</dbReference>
<proteinExistence type="inferred from homology"/>
<keyword evidence="3" id="KW-0620">Polyamine biosynthesis</keyword>
<protein>
    <recommendedName>
        <fullName evidence="5">thermospermine synthase</fullName>
        <ecNumber evidence="5">2.5.1.79</ecNumber>
    </recommendedName>
</protein>
<reference evidence="7" key="1">
    <citation type="submission" date="2018-05" db="EMBL/GenBank/DDBJ databases">
        <authorList>
            <person name="Lanie J.A."/>
            <person name="Ng W.-L."/>
            <person name="Kazmierczak K.M."/>
            <person name="Andrzejewski T.M."/>
            <person name="Davidsen T.M."/>
            <person name="Wayne K.J."/>
            <person name="Tettelin H."/>
            <person name="Glass J.I."/>
            <person name="Rusch D."/>
            <person name="Podicherti R."/>
            <person name="Tsui H.-C.T."/>
            <person name="Winkler M.E."/>
        </authorList>
    </citation>
    <scope>NUCLEOTIDE SEQUENCE</scope>
</reference>
<dbReference type="Gene3D" id="2.30.140.10">
    <property type="entry name" value="Spermidine synthase, tetramerisation domain"/>
    <property type="match status" value="1"/>
</dbReference>
<dbReference type="SUPFAM" id="SSF53335">
    <property type="entry name" value="S-adenosyl-L-methionine-dependent methyltransferases"/>
    <property type="match status" value="1"/>
</dbReference>
<dbReference type="InterPro" id="IPR030374">
    <property type="entry name" value="PABS"/>
</dbReference>
<dbReference type="EC" id="2.5.1.79" evidence="5"/>
<dbReference type="GO" id="GO:0006596">
    <property type="term" value="P:polyamine biosynthetic process"/>
    <property type="evidence" value="ECO:0007669"/>
    <property type="project" value="UniProtKB-KW"/>
</dbReference>
<feature type="domain" description="PABS" evidence="6">
    <location>
        <begin position="7"/>
        <end position="233"/>
    </location>
</feature>
<sequence>MSNPEEANWYKEYINPSWIQMVAIKDRLFSGETAFQKVEVSDTESFGRSLYLDQKTQSTEADEFIYHEALVQPAMISHPNPKKVFIAGGGEGATLREVLSHNTVNHAVMVDLDKEVVEICERFLPNHHKGSFKDARSDIRFEDARKFLEASTDTYDVIILDLPDPQEGGPASFLYTKEFYTTVINHLSPDGLLSIQSECLMAGKGNYEAFSAIHNTLKSISTMVFPYKTMIPS</sequence>
<evidence type="ECO:0000256" key="1">
    <source>
        <dbReference type="ARBA" id="ARBA00007867"/>
    </source>
</evidence>
<evidence type="ECO:0000256" key="3">
    <source>
        <dbReference type="ARBA" id="ARBA00023115"/>
    </source>
</evidence>
<keyword evidence="2" id="KW-0808">Transferase</keyword>
<evidence type="ECO:0000256" key="5">
    <source>
        <dbReference type="ARBA" id="ARBA00049721"/>
    </source>
</evidence>
<dbReference type="EMBL" id="UINC01193135">
    <property type="protein sequence ID" value="SVE08593.1"/>
    <property type="molecule type" value="Genomic_DNA"/>
</dbReference>
<evidence type="ECO:0000256" key="2">
    <source>
        <dbReference type="ARBA" id="ARBA00022679"/>
    </source>
</evidence>
<dbReference type="Gene3D" id="3.40.50.150">
    <property type="entry name" value="Vaccinia Virus protein VP39"/>
    <property type="match status" value="1"/>
</dbReference>
<evidence type="ECO:0000256" key="4">
    <source>
        <dbReference type="ARBA" id="ARBA00048874"/>
    </source>
</evidence>
<evidence type="ECO:0000259" key="6">
    <source>
        <dbReference type="PROSITE" id="PS51006"/>
    </source>
</evidence>
<dbReference type="InterPro" id="IPR029063">
    <property type="entry name" value="SAM-dependent_MTases_sf"/>
</dbReference>
<feature type="non-terminal residue" evidence="7">
    <location>
        <position position="233"/>
    </location>
</feature>
<evidence type="ECO:0000313" key="7">
    <source>
        <dbReference type="EMBL" id="SVE08593.1"/>
    </source>
</evidence>
<dbReference type="HAMAP" id="MF_00198">
    <property type="entry name" value="Spermidine_synth"/>
    <property type="match status" value="1"/>
</dbReference>
<dbReference type="AlphaFoldDB" id="A0A383ALX1"/>
<dbReference type="PROSITE" id="PS51006">
    <property type="entry name" value="PABS_2"/>
    <property type="match status" value="1"/>
</dbReference>
<accession>A0A383ALX1</accession>
<dbReference type="PANTHER" id="PTHR43317:SF1">
    <property type="entry name" value="THERMOSPERMINE SYNTHASE ACAULIS5"/>
    <property type="match status" value="1"/>
</dbReference>
<organism evidence="7">
    <name type="scientific">marine metagenome</name>
    <dbReference type="NCBI Taxonomy" id="408172"/>
    <lineage>
        <taxon>unclassified sequences</taxon>
        <taxon>metagenomes</taxon>
        <taxon>ecological metagenomes</taxon>
    </lineage>
</organism>
<name>A0A383ALX1_9ZZZZ</name>
<dbReference type="CDD" id="cd02440">
    <property type="entry name" value="AdoMet_MTases"/>
    <property type="match status" value="1"/>
</dbReference>
<dbReference type="InterPro" id="IPR037163">
    <property type="entry name" value="Spermidine_synt_N_sf"/>
</dbReference>
<dbReference type="InterPro" id="IPR001045">
    <property type="entry name" value="Spermi_synthase"/>
</dbReference>
<gene>
    <name evidence="7" type="ORF">METZ01_LOCUS461447</name>
</gene>
<dbReference type="PANTHER" id="PTHR43317">
    <property type="entry name" value="THERMOSPERMINE SYNTHASE ACAULIS5"/>
    <property type="match status" value="1"/>
</dbReference>
<comment type="catalytic activity">
    <reaction evidence="4">
        <text>S-adenosyl 3-(methylsulfanyl)propylamine + spermidine = thermospermine + S-methyl-5'-thioadenosine + H(+)</text>
        <dbReference type="Rhea" id="RHEA:30515"/>
        <dbReference type="ChEBI" id="CHEBI:15378"/>
        <dbReference type="ChEBI" id="CHEBI:17509"/>
        <dbReference type="ChEBI" id="CHEBI:57443"/>
        <dbReference type="ChEBI" id="CHEBI:57834"/>
        <dbReference type="ChEBI" id="CHEBI:59903"/>
        <dbReference type="EC" id="2.5.1.79"/>
    </reaction>
</comment>
<dbReference type="Pfam" id="PF17284">
    <property type="entry name" value="Spermine_synt_N"/>
    <property type="match status" value="1"/>
</dbReference>
<dbReference type="Pfam" id="PF01564">
    <property type="entry name" value="Spermine_synth"/>
    <property type="match status" value="1"/>
</dbReference>
<dbReference type="GO" id="GO:0010487">
    <property type="term" value="F:thermospermine synthase activity"/>
    <property type="evidence" value="ECO:0007669"/>
    <property type="project" value="UniProtKB-EC"/>
</dbReference>
<comment type="similarity">
    <text evidence="1">Belongs to the spermidine/spermine synthase family.</text>
</comment>
<dbReference type="InterPro" id="IPR035246">
    <property type="entry name" value="Spermidine_synt_N"/>
</dbReference>